<organism evidence="1 2">
    <name type="scientific">Corynebacterium camporealensis</name>
    <dbReference type="NCBI Taxonomy" id="161896"/>
    <lineage>
        <taxon>Bacteria</taxon>
        <taxon>Bacillati</taxon>
        <taxon>Actinomycetota</taxon>
        <taxon>Actinomycetes</taxon>
        <taxon>Mycobacteriales</taxon>
        <taxon>Corynebacteriaceae</taxon>
        <taxon>Corynebacterium</taxon>
    </lineage>
</organism>
<dbReference type="AlphaFoldDB" id="A0A0F6TBR6"/>
<evidence type="ECO:0000313" key="2">
    <source>
        <dbReference type="Proteomes" id="UP000033566"/>
    </source>
</evidence>
<dbReference type="InterPro" id="IPR025327">
    <property type="entry name" value="DUF4233"/>
</dbReference>
<dbReference type="STRING" id="161896.UL81_08855"/>
<accession>A0A0F6TBR6</accession>
<dbReference type="HOGENOM" id="CLU_125367_0_0_11"/>
<protein>
    <submittedName>
        <fullName evidence="1">Uncharacterized protein</fullName>
    </submittedName>
</protein>
<dbReference type="RefSeq" id="WP_035105873.1">
    <property type="nucleotide sequence ID" value="NZ_CP011311.1"/>
</dbReference>
<dbReference type="Proteomes" id="UP000033566">
    <property type="component" value="Chromosome"/>
</dbReference>
<proteinExistence type="predicted"/>
<keyword evidence="2" id="KW-1185">Reference proteome</keyword>
<reference evidence="1 2" key="1">
    <citation type="journal article" date="2015" name="Genome Announc.">
        <title>Complete Genome Sequence of Corynebacterium camporealensis DSM 44610, Isolated from the Milk of a Manchega Sheep with Subclinical Mastitis.</title>
        <authorList>
            <person name="Ruckert C."/>
            <person name="Albersmeier A."/>
            <person name="Winkler A."/>
            <person name="Tauch A."/>
        </authorList>
    </citation>
    <scope>NUCLEOTIDE SEQUENCE [LARGE SCALE GENOMIC DNA]</scope>
    <source>
        <strain evidence="1 2">DSM 44610</strain>
    </source>
</reference>
<dbReference type="OrthoDB" id="4773077at2"/>
<name>A0A0F6TBR6_9CORY</name>
<dbReference type="PATRIC" id="fig|161896.4.peg.1736"/>
<dbReference type="EMBL" id="CP011311">
    <property type="protein sequence ID" value="AKE39721.1"/>
    <property type="molecule type" value="Genomic_DNA"/>
</dbReference>
<sequence length="148" mass="16355">MSKQVPENEIGPLGMGGKPAKDPLKSFNGMVIASSLIMESITLVLALPVLNKLYDGELWVPFNYGVVIALIVFHLGMLIFVSQRWALTAIIVVQILGIILGFMVHWGVAAIMIIFCALWFLAAYMRSNLVARMQRGLLTTQHLNAQED</sequence>
<dbReference type="KEGG" id="ccj:UL81_08855"/>
<evidence type="ECO:0000313" key="1">
    <source>
        <dbReference type="EMBL" id="AKE39721.1"/>
    </source>
</evidence>
<dbReference type="Pfam" id="PF14017">
    <property type="entry name" value="DUF4233"/>
    <property type="match status" value="1"/>
</dbReference>
<gene>
    <name evidence="1" type="ORF">UL81_08855</name>
</gene>